<dbReference type="SUPFAM" id="SSF47240">
    <property type="entry name" value="Ferritin-like"/>
    <property type="match status" value="1"/>
</dbReference>
<reference evidence="1" key="1">
    <citation type="submission" date="2020-02" db="EMBL/GenBank/DDBJ databases">
        <authorList>
            <person name="Meier V. D."/>
        </authorList>
    </citation>
    <scope>NUCLEOTIDE SEQUENCE</scope>
    <source>
        <strain evidence="1">AVDCRST_MAG91</strain>
    </source>
</reference>
<feature type="non-terminal residue" evidence="1">
    <location>
        <position position="1"/>
    </location>
</feature>
<dbReference type="PANTHER" id="PTHR31694:SF26">
    <property type="entry name" value="OS05G0151100 PROTEIN"/>
    <property type="match status" value="1"/>
</dbReference>
<organism evidence="1">
    <name type="scientific">uncultured Sphingomonadaceae bacterium</name>
    <dbReference type="NCBI Taxonomy" id="169976"/>
    <lineage>
        <taxon>Bacteria</taxon>
        <taxon>Pseudomonadati</taxon>
        <taxon>Pseudomonadota</taxon>
        <taxon>Alphaproteobacteria</taxon>
        <taxon>Sphingomonadales</taxon>
        <taxon>Sphingomonadaceae</taxon>
        <taxon>environmental samples</taxon>
    </lineage>
</organism>
<evidence type="ECO:0008006" key="2">
    <source>
        <dbReference type="Google" id="ProtNLM"/>
    </source>
</evidence>
<protein>
    <recommendedName>
        <fullName evidence="2">Ferritin-like domain-containing protein</fullName>
    </recommendedName>
</protein>
<dbReference type="Pfam" id="PF13668">
    <property type="entry name" value="Ferritin_2"/>
    <property type="match status" value="1"/>
</dbReference>
<dbReference type="Gene3D" id="1.20.1260.10">
    <property type="match status" value="1"/>
</dbReference>
<gene>
    <name evidence="1" type="ORF">AVDCRST_MAG91-84</name>
</gene>
<evidence type="ECO:0000313" key="1">
    <source>
        <dbReference type="EMBL" id="CAA9482333.1"/>
    </source>
</evidence>
<sequence>SANDLEILNYALTLEYLEADFYTRGLKGSILKGRALELVTPIRDHEQEHVTVLTQVVKDLGGKPAAKPEFTYPAGTFTSRSKFLATASAFEELGVTAYHGQVPRIDDADILKSAAAIAGVESRHAAIVADLMDGDPFPAAFENKKSMAQVLKVAGPFIKS</sequence>
<dbReference type="CDD" id="cd00657">
    <property type="entry name" value="Ferritin_like"/>
    <property type="match status" value="1"/>
</dbReference>
<dbReference type="AlphaFoldDB" id="A0A6J4S0R0"/>
<proteinExistence type="predicted"/>
<dbReference type="InterPro" id="IPR052965">
    <property type="entry name" value="Pigment-catalase-like"/>
</dbReference>
<dbReference type="EMBL" id="CADCVX010000022">
    <property type="protein sequence ID" value="CAA9482333.1"/>
    <property type="molecule type" value="Genomic_DNA"/>
</dbReference>
<name>A0A6J4S0R0_9SPHN</name>
<dbReference type="InterPro" id="IPR012347">
    <property type="entry name" value="Ferritin-like"/>
</dbReference>
<dbReference type="PANTHER" id="PTHR31694">
    <property type="entry name" value="DESICCATION-LIKE PROTEIN"/>
    <property type="match status" value="1"/>
</dbReference>
<dbReference type="InterPro" id="IPR009078">
    <property type="entry name" value="Ferritin-like_SF"/>
</dbReference>
<accession>A0A6J4S0R0</accession>